<evidence type="ECO:0000313" key="3">
    <source>
        <dbReference type="Proteomes" id="UP000289340"/>
    </source>
</evidence>
<feature type="region of interest" description="Disordered" evidence="1">
    <location>
        <begin position="1"/>
        <end position="30"/>
    </location>
</feature>
<reference evidence="2 3" key="1">
    <citation type="submission" date="2018-09" db="EMBL/GenBank/DDBJ databases">
        <title>A high-quality reference genome of wild soybean provides a powerful tool to mine soybean genomes.</title>
        <authorList>
            <person name="Xie M."/>
            <person name="Chung C.Y.L."/>
            <person name="Li M.-W."/>
            <person name="Wong F.-L."/>
            <person name="Chan T.-F."/>
            <person name="Lam H.-M."/>
        </authorList>
    </citation>
    <scope>NUCLEOTIDE SEQUENCE [LARGE SCALE GENOMIC DNA]</scope>
    <source>
        <strain evidence="3">cv. W05</strain>
        <tissue evidence="2">Hypocotyl of etiolated seedlings</tissue>
    </source>
</reference>
<dbReference type="Proteomes" id="UP000289340">
    <property type="component" value="Chromosome 9"/>
</dbReference>
<gene>
    <name evidence="2" type="ORF">D0Y65_023136</name>
</gene>
<keyword evidence="3" id="KW-1185">Reference proteome</keyword>
<feature type="compositionally biased region" description="Low complexity" evidence="1">
    <location>
        <begin position="21"/>
        <end position="30"/>
    </location>
</feature>
<evidence type="ECO:0000313" key="2">
    <source>
        <dbReference type="EMBL" id="RZB90535.1"/>
    </source>
</evidence>
<evidence type="ECO:0000256" key="1">
    <source>
        <dbReference type="SAM" id="MobiDB-lite"/>
    </source>
</evidence>
<protein>
    <submittedName>
        <fullName evidence="2">Uncharacterized protein</fullName>
    </submittedName>
</protein>
<accession>A0A445IWM7</accession>
<proteinExistence type="predicted"/>
<dbReference type="EMBL" id="QZWG01000009">
    <property type="protein sequence ID" value="RZB90535.1"/>
    <property type="molecule type" value="Genomic_DNA"/>
</dbReference>
<organism evidence="2 3">
    <name type="scientific">Glycine soja</name>
    <name type="common">Wild soybean</name>
    <dbReference type="NCBI Taxonomy" id="3848"/>
    <lineage>
        <taxon>Eukaryota</taxon>
        <taxon>Viridiplantae</taxon>
        <taxon>Streptophyta</taxon>
        <taxon>Embryophyta</taxon>
        <taxon>Tracheophyta</taxon>
        <taxon>Spermatophyta</taxon>
        <taxon>Magnoliopsida</taxon>
        <taxon>eudicotyledons</taxon>
        <taxon>Gunneridae</taxon>
        <taxon>Pentapetalae</taxon>
        <taxon>rosids</taxon>
        <taxon>fabids</taxon>
        <taxon>Fabales</taxon>
        <taxon>Fabaceae</taxon>
        <taxon>Papilionoideae</taxon>
        <taxon>50 kb inversion clade</taxon>
        <taxon>NPAAA clade</taxon>
        <taxon>indigoferoid/millettioid clade</taxon>
        <taxon>Phaseoleae</taxon>
        <taxon>Glycine</taxon>
        <taxon>Glycine subgen. Soja</taxon>
    </lineage>
</organism>
<comment type="caution">
    <text evidence="2">The sequence shown here is derived from an EMBL/GenBank/DDBJ whole genome shotgun (WGS) entry which is preliminary data.</text>
</comment>
<dbReference type="AlphaFoldDB" id="A0A445IWM7"/>
<sequence>MSSAALRSSPPTPVTELSDESNANLSSLTTATSPSAASALSSPMQNTESYNQLTAIFFLVVVAFPIV</sequence>
<name>A0A445IWM7_GLYSO</name>